<reference evidence="1" key="1">
    <citation type="submission" date="2023-02" db="EMBL/GenBank/DDBJ databases">
        <title>Description of Herbaspirillum huttiense subsp. nephrolepsisexaltata and Herbaspirillum huttiense subsp. lycopersicon.</title>
        <authorList>
            <person name="Poudel M."/>
            <person name="Sharma A."/>
            <person name="Goss E."/>
            <person name="Tapia J.H."/>
            <person name="Harmon C.M."/>
            <person name="Jones J.B."/>
        </authorList>
    </citation>
    <scope>NUCLEOTIDE SEQUENCE</scope>
    <source>
        <strain evidence="1">NC40101</strain>
    </source>
</reference>
<organism evidence="1">
    <name type="scientific">Herbaspirillum huttiense subsp. nephrolepidis</name>
    <dbReference type="NCBI Taxonomy" id="3075126"/>
    <lineage>
        <taxon>Bacteria</taxon>
        <taxon>Pseudomonadati</taxon>
        <taxon>Pseudomonadota</taxon>
        <taxon>Betaproteobacteria</taxon>
        <taxon>Burkholderiales</taxon>
        <taxon>Oxalobacteraceae</taxon>
        <taxon>Herbaspirillum</taxon>
    </lineage>
</organism>
<accession>A0AAE4K5Y9</accession>
<gene>
    <name evidence="1" type="ORF">RJN63_11500</name>
</gene>
<dbReference type="AlphaFoldDB" id="A0AAE4K5Y9"/>
<evidence type="ECO:0000313" key="1">
    <source>
        <dbReference type="EMBL" id="MDT0337456.1"/>
    </source>
</evidence>
<dbReference type="EMBL" id="JAVRAA010000005">
    <property type="protein sequence ID" value="MDT0337456.1"/>
    <property type="molecule type" value="Genomic_DNA"/>
</dbReference>
<proteinExistence type="predicted"/>
<name>A0AAE4K5Y9_9BURK</name>
<protein>
    <submittedName>
        <fullName evidence="1">Uncharacterized protein</fullName>
    </submittedName>
</protein>
<dbReference type="RefSeq" id="WP_284076923.1">
    <property type="nucleotide sequence ID" value="NZ_JAVLSM010000007.1"/>
</dbReference>
<comment type="caution">
    <text evidence="1">The sequence shown here is derived from an EMBL/GenBank/DDBJ whole genome shotgun (WGS) entry which is preliminary data.</text>
</comment>
<sequence length="95" mass="10460">MAARRIVTVGIRVSKRRSPYEKLSDEDLSSMSVEWHAPSAGEGDYSTLCGMESDDPSIGLFGRVPGKPGQKITCAQCKAIWRGVVAQRLRESDFE</sequence>